<dbReference type="Proteomes" id="UP000006281">
    <property type="component" value="Chromosome"/>
</dbReference>
<dbReference type="PRINTS" id="PR00364">
    <property type="entry name" value="DISEASERSIST"/>
</dbReference>
<feature type="repeat" description="TPR" evidence="1">
    <location>
        <begin position="852"/>
        <end position="885"/>
    </location>
</feature>
<evidence type="ECO:0000313" key="3">
    <source>
        <dbReference type="Proteomes" id="UP000006281"/>
    </source>
</evidence>
<sequence>MGISDKDRKLLWGRSGNRCALCRRLLVTERTSTDEDSIVGDEAHIAARSPGGPRHGECPPAQVDRYANLVLLCRVDHKKVDDQPLHYTTELLRKLKKDHEAWVERLLDSAAHQAGNGVEADLVASGRSEENAVHAQAPEPAAETAVVPVAGTRVAAPDLFVGRAPELRTLLDSLAPARGGSARPADVPGAVVVSAVAGMGGVGKTALAQHAAAVAVDRGWFPGGAVMVNLRGYDPDDRRIRPGQVFAPLLYALGMPTERIPATSIEQATAYHHHLAALAARKQPVLLVLDNASTAEQVLDLLPRHSAHRAVVTTRDTLTLPSTRRLELDVLSRRESLTLLYQSLRRHSPQDTRAGEDRAAAERLVLVCGRLPLTVGIAAALLADDPALTVAALADTLDDATTRLAVLQHGGREVAGVIEVSWRRLQERDPDAASLLRLLTIDLGPDISTAAAAALADVSEPLAASRLRALHQAHLLHTAHGRWRMHDLVRAHIHATHQEDDDHHAAVTRLFQYYVTTARAAGEYYQPPSKRAASTAFRNRFEAETWLDTHRTTLVKTVATATRTARHMIAVDLTGAMCMYLQERRDGAKDQLDLARHAHAAATELGDTRQRARALNLLGLALGENEQHEAAVSRLRASLALWQEVPDRNNEGLVSGNIGLALRRVKRFDEALAAYSTSVAILQETGDPDYEAWMRNSIAVAYVDMGRLDDAITEYRRAADIAHRTGFADQEGQAWNNLGVVLSDARRHDEAATAYRHAQIAYGKSDNKNREGNTLRNLAWTLEDLGRPEEALDTYRQALTAYKAGTDRHGEAATCSGLGRLLHHRGRFGEADTAFRHAQALWRDLGDADSEAGAWHHLGQAMQAAGRVKPAIAAYRRAVALYEQVGDRDAQSRTWNALGNALSRDNREVEAQQAFRQARSVLAE</sequence>
<dbReference type="PATRIC" id="fig|1179773.3.peg.5825"/>
<dbReference type="GO" id="GO:0043531">
    <property type="term" value="F:ADP binding"/>
    <property type="evidence" value="ECO:0007669"/>
    <property type="project" value="InterPro"/>
</dbReference>
<dbReference type="RefSeq" id="WP_015103165.1">
    <property type="nucleotide sequence ID" value="NC_019673.1"/>
</dbReference>
<dbReference type="Gene3D" id="3.40.50.300">
    <property type="entry name" value="P-loop containing nucleotide triphosphate hydrolases"/>
    <property type="match status" value="1"/>
</dbReference>
<protein>
    <submittedName>
        <fullName evidence="2">Uncharacterized protein</fullName>
    </submittedName>
</protein>
<accession>K0K897</accession>
<dbReference type="PANTHER" id="PTHR10098">
    <property type="entry name" value="RAPSYN-RELATED"/>
    <property type="match status" value="1"/>
</dbReference>
<dbReference type="OrthoDB" id="3349744at2"/>
<dbReference type="PANTHER" id="PTHR10098:SF108">
    <property type="entry name" value="TETRATRICOPEPTIDE REPEAT PROTEIN 28"/>
    <property type="match status" value="1"/>
</dbReference>
<dbReference type="InterPro" id="IPR019734">
    <property type="entry name" value="TPR_rpt"/>
</dbReference>
<dbReference type="eggNOG" id="COG1403">
    <property type="taxonomic scope" value="Bacteria"/>
</dbReference>
<dbReference type="EMBL" id="HE804045">
    <property type="protein sequence ID" value="CCH33054.1"/>
    <property type="molecule type" value="Genomic_DNA"/>
</dbReference>
<keyword evidence="1" id="KW-0802">TPR repeat</keyword>
<dbReference type="PROSITE" id="PS50005">
    <property type="entry name" value="TPR"/>
    <property type="match status" value="1"/>
</dbReference>
<proteinExistence type="predicted"/>
<dbReference type="STRING" id="1179773.BN6_57960"/>
<dbReference type="KEGG" id="sesp:BN6_57960"/>
<dbReference type="InterPro" id="IPR027417">
    <property type="entry name" value="P-loop_NTPase"/>
</dbReference>
<name>K0K897_SACES</name>
<evidence type="ECO:0000256" key="1">
    <source>
        <dbReference type="PROSITE-ProRule" id="PRU00339"/>
    </source>
</evidence>
<dbReference type="Pfam" id="PF13424">
    <property type="entry name" value="TPR_12"/>
    <property type="match status" value="3"/>
</dbReference>
<reference evidence="2 3" key="1">
    <citation type="journal article" date="2012" name="BMC Genomics">
        <title>Complete genome sequence of Saccharothrix espanaensis DSM 44229T and comparison to the other completely sequenced Pseudonocardiaceae.</title>
        <authorList>
            <person name="Strobel T."/>
            <person name="Al-Dilaimi A."/>
            <person name="Blom J."/>
            <person name="Gessner A."/>
            <person name="Kalinowski J."/>
            <person name="Luzhetska M."/>
            <person name="Puhler A."/>
            <person name="Szczepanowski R."/>
            <person name="Bechthold A."/>
            <person name="Ruckert C."/>
        </authorList>
    </citation>
    <scope>NUCLEOTIDE SEQUENCE [LARGE SCALE GENOMIC DNA]</scope>
    <source>
        <strain evidence="3">ATCC 51144 / DSM 44229 / JCM 9112 / NBRC 15066 / NRRL 15764</strain>
    </source>
</reference>
<dbReference type="SUPFAM" id="SSF52540">
    <property type="entry name" value="P-loop containing nucleoside triphosphate hydrolases"/>
    <property type="match status" value="1"/>
</dbReference>
<organism evidence="2 3">
    <name type="scientific">Saccharothrix espanaensis (strain ATCC 51144 / DSM 44229 / JCM 9112 / NBRC 15066 / NRRL 15764)</name>
    <dbReference type="NCBI Taxonomy" id="1179773"/>
    <lineage>
        <taxon>Bacteria</taxon>
        <taxon>Bacillati</taxon>
        <taxon>Actinomycetota</taxon>
        <taxon>Actinomycetes</taxon>
        <taxon>Pseudonocardiales</taxon>
        <taxon>Pseudonocardiaceae</taxon>
        <taxon>Saccharothrix</taxon>
    </lineage>
</organism>
<gene>
    <name evidence="2" type="ordered locus">BN6_57960</name>
</gene>
<dbReference type="BioCyc" id="SESP1179773:BN6_RS27880-MONOMER"/>
<dbReference type="HOGENOM" id="CLU_004665_2_1_11"/>
<dbReference type="SUPFAM" id="SSF48452">
    <property type="entry name" value="TPR-like"/>
    <property type="match status" value="2"/>
</dbReference>
<keyword evidence="3" id="KW-1185">Reference proteome</keyword>
<dbReference type="AlphaFoldDB" id="K0K897"/>
<dbReference type="Gene3D" id="1.25.40.10">
    <property type="entry name" value="Tetratricopeptide repeat domain"/>
    <property type="match status" value="2"/>
</dbReference>
<evidence type="ECO:0000313" key="2">
    <source>
        <dbReference type="EMBL" id="CCH33054.1"/>
    </source>
</evidence>
<dbReference type="InterPro" id="IPR011990">
    <property type="entry name" value="TPR-like_helical_dom_sf"/>
</dbReference>
<dbReference type="eggNOG" id="COG0457">
    <property type="taxonomic scope" value="Bacteria"/>
</dbReference>
<dbReference type="SMART" id="SM00028">
    <property type="entry name" value="TPR"/>
    <property type="match status" value="7"/>
</dbReference>